<evidence type="ECO:0000256" key="2">
    <source>
        <dbReference type="ARBA" id="ARBA00022475"/>
    </source>
</evidence>
<dbReference type="Pfam" id="PF00011">
    <property type="entry name" value="HSP20"/>
    <property type="match status" value="1"/>
</dbReference>
<sequence length="262" mass="28931">MNDKTPPPHPTPHPKKKKKNLISFLDGRTTPSAQTLILYPKDVHKASLAHEAATVYEEFEPLCKWQRKEDRDILEIHLQASSLPCLFPEFKKEQLKVQISNHGVLKISGERPLDALTKTKFHKEIPVPSNKYDTQSIHAKFVNGSLYITMPKHTENGKNSSEPSKIDDQIPKPDFPKDQSTGPPPPPSSQDNVTGGAKEQTAATLGGNATTEFEFRGRRGSKSGSRLAKVAVSLAATAAAVAVLVAYVVYMYRSTVDDEFDD</sequence>
<proteinExistence type="inferred from homology"/>
<evidence type="ECO:0000256" key="1">
    <source>
        <dbReference type="ARBA" id="ARBA00004162"/>
    </source>
</evidence>
<dbReference type="SUPFAM" id="SSF49764">
    <property type="entry name" value="HSP20-like chaperones"/>
    <property type="match status" value="1"/>
</dbReference>
<evidence type="ECO:0000256" key="4">
    <source>
        <dbReference type="PROSITE-ProRule" id="PRU00285"/>
    </source>
</evidence>
<reference evidence="9 10" key="1">
    <citation type="journal article" date="2021" name="Comput. Struct. Biotechnol. J.">
        <title>De novo genome assembly of the potent medicinal plant Rehmannia glutinosa using nanopore technology.</title>
        <authorList>
            <person name="Ma L."/>
            <person name="Dong C."/>
            <person name="Song C."/>
            <person name="Wang X."/>
            <person name="Zheng X."/>
            <person name="Niu Y."/>
            <person name="Chen S."/>
            <person name="Feng W."/>
        </authorList>
    </citation>
    <scope>NUCLEOTIDE SEQUENCE [LARGE SCALE GENOMIC DNA]</scope>
    <source>
        <strain evidence="9">DH-2019</strain>
    </source>
</reference>
<dbReference type="Gene3D" id="2.60.40.790">
    <property type="match status" value="1"/>
</dbReference>
<keyword evidence="7" id="KW-1133">Transmembrane helix</keyword>
<dbReference type="InterPro" id="IPR002068">
    <property type="entry name" value="A-crystallin/Hsp20_dom"/>
</dbReference>
<evidence type="ECO:0000256" key="6">
    <source>
        <dbReference type="SAM" id="MobiDB-lite"/>
    </source>
</evidence>
<keyword evidence="7" id="KW-0812">Transmembrane</keyword>
<dbReference type="CDD" id="cd06464">
    <property type="entry name" value="ACD_sHsps-like"/>
    <property type="match status" value="1"/>
</dbReference>
<keyword evidence="2" id="KW-1003">Cell membrane</keyword>
<dbReference type="PANTHER" id="PTHR43670">
    <property type="entry name" value="HEAT SHOCK PROTEIN 26"/>
    <property type="match status" value="1"/>
</dbReference>
<comment type="caution">
    <text evidence="9">The sequence shown here is derived from an EMBL/GenBank/DDBJ whole genome shotgun (WGS) entry which is preliminary data.</text>
</comment>
<evidence type="ECO:0000259" key="8">
    <source>
        <dbReference type="PROSITE" id="PS01031"/>
    </source>
</evidence>
<comment type="subcellular location">
    <subcellularLocation>
        <location evidence="1">Cell membrane</location>
        <topology evidence="1">Single-pass membrane protein</topology>
    </subcellularLocation>
</comment>
<evidence type="ECO:0000256" key="7">
    <source>
        <dbReference type="SAM" id="Phobius"/>
    </source>
</evidence>
<feature type="domain" description="SHSP" evidence="8">
    <location>
        <begin position="53"/>
        <end position="169"/>
    </location>
</feature>
<feature type="compositionally biased region" description="Basic and acidic residues" evidence="6">
    <location>
        <begin position="164"/>
        <end position="177"/>
    </location>
</feature>
<feature type="transmembrane region" description="Helical" evidence="7">
    <location>
        <begin position="227"/>
        <end position="252"/>
    </location>
</feature>
<keyword evidence="10" id="KW-1185">Reference proteome</keyword>
<feature type="region of interest" description="Disordered" evidence="6">
    <location>
        <begin position="152"/>
        <end position="209"/>
    </location>
</feature>
<protein>
    <recommendedName>
        <fullName evidence="8">SHSP domain-containing protein</fullName>
    </recommendedName>
</protein>
<evidence type="ECO:0000313" key="9">
    <source>
        <dbReference type="EMBL" id="KAK6126546.1"/>
    </source>
</evidence>
<dbReference type="InterPro" id="IPR008978">
    <property type="entry name" value="HSP20-like_chaperone"/>
</dbReference>
<dbReference type="Proteomes" id="UP001318860">
    <property type="component" value="Unassembled WGS sequence"/>
</dbReference>
<name>A0ABR0UVJ7_REHGL</name>
<evidence type="ECO:0000256" key="5">
    <source>
        <dbReference type="RuleBase" id="RU003616"/>
    </source>
</evidence>
<comment type="similarity">
    <text evidence="4 5">Belongs to the small heat shock protein (HSP20) family.</text>
</comment>
<dbReference type="PROSITE" id="PS01031">
    <property type="entry name" value="SHSP"/>
    <property type="match status" value="1"/>
</dbReference>
<keyword evidence="7" id="KW-0472">Membrane</keyword>
<evidence type="ECO:0000256" key="3">
    <source>
        <dbReference type="ARBA" id="ARBA00022821"/>
    </source>
</evidence>
<gene>
    <name evidence="9" type="ORF">DH2020_039714</name>
</gene>
<accession>A0ABR0UVJ7</accession>
<keyword evidence="3" id="KW-0611">Plant defense</keyword>
<organism evidence="9 10">
    <name type="scientific">Rehmannia glutinosa</name>
    <name type="common">Chinese foxglove</name>
    <dbReference type="NCBI Taxonomy" id="99300"/>
    <lineage>
        <taxon>Eukaryota</taxon>
        <taxon>Viridiplantae</taxon>
        <taxon>Streptophyta</taxon>
        <taxon>Embryophyta</taxon>
        <taxon>Tracheophyta</taxon>
        <taxon>Spermatophyta</taxon>
        <taxon>Magnoliopsida</taxon>
        <taxon>eudicotyledons</taxon>
        <taxon>Gunneridae</taxon>
        <taxon>Pentapetalae</taxon>
        <taxon>asterids</taxon>
        <taxon>lamiids</taxon>
        <taxon>Lamiales</taxon>
        <taxon>Orobanchaceae</taxon>
        <taxon>Rehmannieae</taxon>
        <taxon>Rehmannia</taxon>
    </lineage>
</organism>
<evidence type="ECO:0000313" key="10">
    <source>
        <dbReference type="Proteomes" id="UP001318860"/>
    </source>
</evidence>
<dbReference type="EMBL" id="JABTTQ020002038">
    <property type="protein sequence ID" value="KAK6126546.1"/>
    <property type="molecule type" value="Genomic_DNA"/>
</dbReference>
<dbReference type="PANTHER" id="PTHR43670:SF114">
    <property type="entry name" value="OS05G0592000 PROTEIN"/>
    <property type="match status" value="1"/>
</dbReference>